<evidence type="ECO:0000256" key="2">
    <source>
        <dbReference type="ARBA" id="ARBA00022679"/>
    </source>
</evidence>
<dbReference type="SUPFAM" id="SSF53167">
    <property type="entry name" value="Purine and uridine phosphorylases"/>
    <property type="match status" value="1"/>
</dbReference>
<accession>F6B358</accession>
<dbReference type="Proteomes" id="UP000009226">
    <property type="component" value="Chromosome"/>
</dbReference>
<dbReference type="GO" id="GO:0017061">
    <property type="term" value="F:S-methyl-5-thioadenosine phosphorylase activity"/>
    <property type="evidence" value="ECO:0007669"/>
    <property type="project" value="InterPro"/>
</dbReference>
<protein>
    <recommendedName>
        <fullName evidence="4">Probable 6-oxopurine nucleoside phosphorylase</fullName>
        <ecNumber evidence="4">2.4.2.1</ecNumber>
    </recommendedName>
    <alternativeName>
        <fullName evidence="4">Purine nucleoside phosphorylase</fullName>
        <shortName evidence="4">PNP</shortName>
    </alternativeName>
</protein>
<dbReference type="Pfam" id="PF01048">
    <property type="entry name" value="PNP_UDP_1"/>
    <property type="match status" value="1"/>
</dbReference>
<dbReference type="HOGENOM" id="CLU_054456_0_2_9"/>
<sequence length="275" mass="30098">MLFYNLVKRGIIVSVRIAIIGGTGVYDPNILTNIRDEMVSTPYGDVSLKIGDYQGKSVAFLNRHGAGHSVPPHLVNYRANIAALKELGVKSIFATAAVGSLNEKMAPGHFVFADQFLDFTKTRKNTFFEGGPQGVVHIDMTDPYCPELRQVLAKAAAELGLTYHQGGTYVTAEGPRFETPAEIRMYKMLGGDLVGMTSVPEVVLAREKEMCYANISMVTNFAAGISPTKLTHQEVLDVMAANAENLRKLAMRAISLIDPERDCLCQDALEKLNKE</sequence>
<evidence type="ECO:0000259" key="5">
    <source>
        <dbReference type="Pfam" id="PF01048"/>
    </source>
</evidence>
<dbReference type="EC" id="2.4.2.1" evidence="4"/>
<dbReference type="HAMAP" id="MF_01963">
    <property type="entry name" value="MTAP"/>
    <property type="match status" value="1"/>
</dbReference>
<dbReference type="KEGG" id="dca:Desca_1092"/>
<dbReference type="STRING" id="868595.Desca_1092"/>
<comment type="caution">
    <text evidence="4">Lacks conserved residue(s) required for the propagation of feature annotation.</text>
</comment>
<dbReference type="PANTHER" id="PTHR42679:SF2">
    <property type="entry name" value="S-METHYL-5'-THIOADENOSINE PHOSPHORYLASE"/>
    <property type="match status" value="1"/>
</dbReference>
<reference evidence="6" key="1">
    <citation type="submission" date="2011-05" db="EMBL/GenBank/DDBJ databases">
        <title>Complete sequence of Desulfotomaculum carboxydivorans CO-1-SRB.</title>
        <authorList>
            <consortium name="US DOE Joint Genome Institute"/>
            <person name="Lucas S."/>
            <person name="Han J."/>
            <person name="Lapidus A."/>
            <person name="Cheng J.-F."/>
            <person name="Goodwin L."/>
            <person name="Pitluck S."/>
            <person name="Peters L."/>
            <person name="Mikhailova N."/>
            <person name="Lu M."/>
            <person name="Han C."/>
            <person name="Tapia R."/>
            <person name="Land M."/>
            <person name="Hauser L."/>
            <person name="Kyrpides N."/>
            <person name="Ivanova N."/>
            <person name="Pagani I."/>
            <person name="Stams A."/>
            <person name="Plugge C."/>
            <person name="Muyzer G."/>
            <person name="Kuever J."/>
            <person name="Parshina S."/>
            <person name="Ivanova A."/>
            <person name="Nazina T."/>
            <person name="Woyke T."/>
        </authorList>
    </citation>
    <scope>NUCLEOTIDE SEQUENCE [LARGE SCALE GENOMIC DNA]</scope>
    <source>
        <strain evidence="6">CO-1-SRB</strain>
    </source>
</reference>
<dbReference type="FunFam" id="3.40.50.1580:FF:000012">
    <property type="entry name" value="Probable 6-oxopurine nucleoside phosphorylase"/>
    <property type="match status" value="1"/>
</dbReference>
<dbReference type="Gene3D" id="3.40.50.1580">
    <property type="entry name" value="Nucleoside phosphorylase domain"/>
    <property type="match status" value="1"/>
</dbReference>
<keyword evidence="1 4" id="KW-0328">Glycosyltransferase</keyword>
<evidence type="ECO:0000313" key="7">
    <source>
        <dbReference type="Proteomes" id="UP000009226"/>
    </source>
</evidence>
<dbReference type="InterPro" id="IPR035994">
    <property type="entry name" value="Nucleoside_phosphorylase_sf"/>
</dbReference>
<dbReference type="NCBIfam" id="TIGR01694">
    <property type="entry name" value="MTAP"/>
    <property type="match status" value="1"/>
</dbReference>
<gene>
    <name evidence="6" type="ordered locus">Desca_1092</name>
</gene>
<comment type="catalytic activity">
    <reaction evidence="4">
        <text>a purine D-ribonucleoside + phosphate = a purine nucleobase + alpha-D-ribose 1-phosphate</text>
        <dbReference type="Rhea" id="RHEA:19805"/>
        <dbReference type="ChEBI" id="CHEBI:26386"/>
        <dbReference type="ChEBI" id="CHEBI:43474"/>
        <dbReference type="ChEBI" id="CHEBI:57720"/>
        <dbReference type="ChEBI" id="CHEBI:142355"/>
        <dbReference type="EC" id="2.4.2.1"/>
    </reaction>
</comment>
<dbReference type="InterPro" id="IPR010044">
    <property type="entry name" value="MTAP"/>
</dbReference>
<name>F6B358_DESCC</name>
<evidence type="ECO:0000256" key="4">
    <source>
        <dbReference type="HAMAP-Rule" id="MF_01963"/>
    </source>
</evidence>
<dbReference type="EMBL" id="CP002736">
    <property type="protein sequence ID" value="AEF93962.1"/>
    <property type="molecule type" value="Genomic_DNA"/>
</dbReference>
<dbReference type="GO" id="GO:0019509">
    <property type="term" value="P:L-methionine salvage from methylthioadenosine"/>
    <property type="evidence" value="ECO:0007669"/>
    <property type="project" value="TreeGrafter"/>
</dbReference>
<dbReference type="AlphaFoldDB" id="F6B358"/>
<feature type="binding site" evidence="4">
    <location>
        <begin position="63"/>
        <end position="64"/>
    </location>
    <ligand>
        <name>phosphate</name>
        <dbReference type="ChEBI" id="CHEBI:43474"/>
    </ligand>
</feature>
<dbReference type="GO" id="GO:0006166">
    <property type="term" value="P:purine ribonucleoside salvage"/>
    <property type="evidence" value="ECO:0007669"/>
    <property type="project" value="UniProtKB-UniRule"/>
</dbReference>
<feature type="site" description="Important for substrate specificity" evidence="4">
    <location>
        <position position="232"/>
    </location>
</feature>
<comment type="pathway">
    <text evidence="4">Purine metabolism; purine nucleoside salvage.</text>
</comment>
<keyword evidence="3 4" id="KW-0660">Purine salvage</keyword>
<evidence type="ECO:0000256" key="1">
    <source>
        <dbReference type="ARBA" id="ARBA00022676"/>
    </source>
</evidence>
<proteinExistence type="inferred from homology"/>
<feature type="domain" description="Nucleoside phosphorylase" evidence="5">
    <location>
        <begin position="16"/>
        <end position="254"/>
    </location>
</feature>
<dbReference type="eggNOG" id="COG0005">
    <property type="taxonomic scope" value="Bacteria"/>
</dbReference>
<dbReference type="InterPro" id="IPR000845">
    <property type="entry name" value="Nucleoside_phosphorylase_d"/>
</dbReference>
<evidence type="ECO:0000256" key="3">
    <source>
        <dbReference type="ARBA" id="ARBA00022726"/>
    </source>
</evidence>
<dbReference type="PANTHER" id="PTHR42679">
    <property type="entry name" value="S-METHYL-5'-THIOADENOSINE PHOSPHORYLASE"/>
    <property type="match status" value="1"/>
</dbReference>
<keyword evidence="7" id="KW-1185">Reference proteome</keyword>
<feature type="site" description="Important for substrate specificity" evidence="4">
    <location>
        <position position="178"/>
    </location>
</feature>
<comment type="miscellaneous">
    <text evidence="4">Although this enzyme belongs to the family of MTA phosphorylases based on sequence homology, it has been shown that conserved amino acid substitutions in the substrate binding pocket convert the substrate specificity of this enzyme from 6-aminopurines to 6-oxopurines.</text>
</comment>
<feature type="binding site" evidence="4">
    <location>
        <begin position="220"/>
        <end position="222"/>
    </location>
    <ligand>
        <name>substrate</name>
    </ligand>
</feature>
<comment type="subunit">
    <text evidence="4">Homohexamer. Dimer of a homotrimer.</text>
</comment>
<dbReference type="NCBIfam" id="NF006599">
    <property type="entry name" value="PRK09136.1"/>
    <property type="match status" value="1"/>
</dbReference>
<organism evidence="6 7">
    <name type="scientific">Desulfotomaculum nigrificans (strain DSM 14880 / VKM B-2319 / CO-1-SRB)</name>
    <name type="common">Desulfotomaculum carboxydivorans</name>
    <dbReference type="NCBI Taxonomy" id="868595"/>
    <lineage>
        <taxon>Bacteria</taxon>
        <taxon>Bacillati</taxon>
        <taxon>Bacillota</taxon>
        <taxon>Clostridia</taxon>
        <taxon>Eubacteriales</taxon>
        <taxon>Desulfotomaculaceae</taxon>
        <taxon>Desulfotomaculum</taxon>
    </lineage>
</organism>
<evidence type="ECO:0000313" key="6">
    <source>
        <dbReference type="EMBL" id="AEF93962.1"/>
    </source>
</evidence>
<feature type="binding site" evidence="4">
    <location>
        <position position="196"/>
    </location>
    <ligand>
        <name>substrate</name>
    </ligand>
</feature>
<feature type="binding site" evidence="4">
    <location>
        <position position="23"/>
    </location>
    <ligand>
        <name>phosphate</name>
        <dbReference type="ChEBI" id="CHEBI:43474"/>
    </ligand>
</feature>
<comment type="function">
    <text evidence="4">Purine nucleoside phosphorylase which is highly specific for 6-oxopurine nucleosides. Cleaves guanosine or inosine to respective bases and sugar-1-phosphate molecules. Involved in purine salvage.</text>
</comment>
<feature type="binding site" evidence="4">
    <location>
        <position position="197"/>
    </location>
    <ligand>
        <name>phosphate</name>
        <dbReference type="ChEBI" id="CHEBI:43474"/>
    </ligand>
</feature>
<dbReference type="GO" id="GO:0005829">
    <property type="term" value="C:cytosol"/>
    <property type="evidence" value="ECO:0007669"/>
    <property type="project" value="TreeGrafter"/>
</dbReference>
<dbReference type="CDD" id="cd09010">
    <property type="entry name" value="MTAP_SsMTAPII_like_MTIP"/>
    <property type="match status" value="1"/>
</dbReference>
<comment type="similarity">
    <text evidence="4">Belongs to the PNP/MTAP phosphorylase family. MTAP subfamily.</text>
</comment>
<dbReference type="UniPathway" id="UPA00606"/>
<keyword evidence="2 4" id="KW-0808">Transferase</keyword>